<feature type="domain" description="Alpha-L-arabinofuranosidase B catalytic" evidence="4">
    <location>
        <begin position="63"/>
        <end position="182"/>
    </location>
</feature>
<feature type="disulfide bond" evidence="1">
    <location>
        <begin position="132"/>
        <end position="139"/>
    </location>
</feature>
<dbReference type="Gene3D" id="2.60.120.260">
    <property type="entry name" value="Galactose-binding domain-like"/>
    <property type="match status" value="1"/>
</dbReference>
<evidence type="ECO:0000313" key="6">
    <source>
        <dbReference type="Proteomes" id="UP000220629"/>
    </source>
</evidence>
<feature type="region of interest" description="Disordered" evidence="2">
    <location>
        <begin position="29"/>
        <end position="48"/>
    </location>
</feature>
<dbReference type="Pfam" id="PF09206">
    <property type="entry name" value="ArabFuran-catal"/>
    <property type="match status" value="2"/>
</dbReference>
<protein>
    <submittedName>
        <fullName evidence="5">Alpha-amylase</fullName>
    </submittedName>
</protein>
<feature type="region of interest" description="Disordered" evidence="2">
    <location>
        <begin position="313"/>
        <end position="338"/>
    </location>
</feature>
<dbReference type="AlphaFoldDB" id="A0A2A7S480"/>
<comment type="caution">
    <text evidence="5">The sequence shown here is derived from an EMBL/GenBank/DDBJ whole genome shotgun (WGS) entry which is preliminary data.</text>
</comment>
<feature type="disulfide bond" evidence="1">
    <location>
        <begin position="64"/>
        <end position="74"/>
    </location>
</feature>
<evidence type="ECO:0000313" key="5">
    <source>
        <dbReference type="EMBL" id="PEH38358.1"/>
    </source>
</evidence>
<keyword evidence="1" id="KW-1015">Disulfide bond</keyword>
<feature type="signal peptide" evidence="3">
    <location>
        <begin position="1"/>
        <end position="19"/>
    </location>
</feature>
<dbReference type="PANTHER" id="PTHR39447:SF2">
    <property type="entry name" value="ALPHA-L-ARABINOFURANOSIDASE B"/>
    <property type="match status" value="1"/>
</dbReference>
<dbReference type="PROSITE" id="PS51257">
    <property type="entry name" value="PROKAR_LIPOPROTEIN"/>
    <property type="match status" value="1"/>
</dbReference>
<dbReference type="Proteomes" id="UP000220629">
    <property type="component" value="Unassembled WGS sequence"/>
</dbReference>
<dbReference type="EMBL" id="PDDY01000004">
    <property type="protein sequence ID" value="PEH38358.1"/>
    <property type="molecule type" value="Genomic_DNA"/>
</dbReference>
<proteinExistence type="predicted"/>
<dbReference type="SUPFAM" id="SSF49899">
    <property type="entry name" value="Concanavalin A-like lectins/glucanases"/>
    <property type="match status" value="1"/>
</dbReference>
<dbReference type="InterPro" id="IPR015289">
    <property type="entry name" value="A-L-arabinofuranosidase_B_cat"/>
</dbReference>
<evidence type="ECO:0000256" key="3">
    <source>
        <dbReference type="SAM" id="SignalP"/>
    </source>
</evidence>
<dbReference type="GO" id="GO:0031221">
    <property type="term" value="P:arabinan metabolic process"/>
    <property type="evidence" value="ECO:0007669"/>
    <property type="project" value="InterPro"/>
</dbReference>
<feature type="chain" id="PRO_5012698826" evidence="3">
    <location>
        <begin position="20"/>
        <end position="697"/>
    </location>
</feature>
<evidence type="ECO:0000259" key="4">
    <source>
        <dbReference type="Pfam" id="PF09206"/>
    </source>
</evidence>
<evidence type="ECO:0000256" key="1">
    <source>
        <dbReference type="PIRSR" id="PIRSR638964-3"/>
    </source>
</evidence>
<dbReference type="RefSeq" id="WP_096748826.1">
    <property type="nucleotide sequence ID" value="NZ_CADEPO010000002.1"/>
</dbReference>
<dbReference type="PANTHER" id="PTHR39447">
    <property type="entry name" value="ALPHA-L-ARABINOFURANOSIDASE B"/>
    <property type="match status" value="1"/>
</dbReference>
<feature type="domain" description="Alpha-L-arabinofuranosidase B catalytic" evidence="4">
    <location>
        <begin position="400"/>
        <end position="502"/>
    </location>
</feature>
<dbReference type="GO" id="GO:0019566">
    <property type="term" value="P:arabinose metabolic process"/>
    <property type="evidence" value="ECO:0007669"/>
    <property type="project" value="InterPro"/>
</dbReference>
<feature type="compositionally biased region" description="Polar residues" evidence="2">
    <location>
        <begin position="313"/>
        <end position="322"/>
    </location>
</feature>
<evidence type="ECO:0000256" key="2">
    <source>
        <dbReference type="SAM" id="MobiDB-lite"/>
    </source>
</evidence>
<name>A0A2A7S480_BURGA</name>
<organism evidence="5 6">
    <name type="scientific">Burkholderia gladioli</name>
    <name type="common">Pseudomonas marginata</name>
    <name type="synonym">Phytomonas marginata</name>
    <dbReference type="NCBI Taxonomy" id="28095"/>
    <lineage>
        <taxon>Bacteria</taxon>
        <taxon>Pseudomonadati</taxon>
        <taxon>Pseudomonadota</taxon>
        <taxon>Betaproteobacteria</taxon>
        <taxon>Burkholderiales</taxon>
        <taxon>Burkholderiaceae</taxon>
        <taxon>Burkholderia</taxon>
    </lineage>
</organism>
<feature type="compositionally biased region" description="Polar residues" evidence="2">
    <location>
        <begin position="34"/>
        <end position="45"/>
    </location>
</feature>
<dbReference type="GO" id="GO:0045490">
    <property type="term" value="P:pectin catabolic process"/>
    <property type="evidence" value="ECO:0007669"/>
    <property type="project" value="TreeGrafter"/>
</dbReference>
<dbReference type="InterPro" id="IPR013320">
    <property type="entry name" value="ConA-like_dom_sf"/>
</dbReference>
<dbReference type="GO" id="GO:0046556">
    <property type="term" value="F:alpha-L-arabinofuranosidase activity"/>
    <property type="evidence" value="ECO:0007669"/>
    <property type="project" value="InterPro"/>
</dbReference>
<dbReference type="Gene3D" id="2.60.120.200">
    <property type="match status" value="2"/>
</dbReference>
<reference evidence="6" key="1">
    <citation type="submission" date="2017-09" db="EMBL/GenBank/DDBJ databases">
        <title>FDA dAtabase for Regulatory Grade micrObial Sequences (FDA-ARGOS): Supporting development and validation of Infectious Disease Dx tests.</title>
        <authorList>
            <person name="Minogue T."/>
            <person name="Wolcott M."/>
            <person name="Wasieloski L."/>
            <person name="Aguilar W."/>
            <person name="Moore D."/>
            <person name="Tallon L."/>
            <person name="Sadzewicz L."/>
            <person name="Ott S."/>
            <person name="Zhao X."/>
            <person name="Nagaraj S."/>
            <person name="Vavikolanu K."/>
            <person name="Aluvathingal J."/>
            <person name="Nadendla S."/>
            <person name="Sichtig H."/>
        </authorList>
    </citation>
    <scope>NUCLEOTIDE SEQUENCE [LARGE SCALE GENOMIC DNA]</scope>
    <source>
        <strain evidence="6">FDAARGOS_390</strain>
    </source>
</reference>
<dbReference type="InterPro" id="IPR038964">
    <property type="entry name" value="ABFB"/>
</dbReference>
<sequence length="697" mass="71021">MWKRSELSIALAAMTMALAACNGDSDGGSSLSLKQNSQGESQAQNGASASTGGAAAAAATPLPCDTLASAGTACSAAHSVTRLLTKGYTGPLFRVLNLSSNAETNIFPYAANSGVTANLVGTTNLDALKRACGSDASGCVVDTIYDQIDLVAPLQSAGKYGNVAATLSVVNNQAQTLTINATGQSVPVTGGFAQLPLPGGGKLTVQVHRPSVNFPSLLNNPVPTNQAITIGNDLPFAGDKAPATLRLVSLPGGRTTVALDIQARQSYRNRIGTVNQSIGDTEIAEYMVAGAALPFGATSSCCGTYGNMEDNSSGSFQGNGTVPPSGGSIPGDPVLVDGNGSKGQIEGMMFGLAYASGNAAVFGYGPGYKNGGPSYSANNTGVNWPGVDAEAGVYLYGPKQPLTTDFVTVLAKYSPQGQANRFAVKGGDSAQATLTSVYDGVPPEAVDFFNDTGHRLLGRWEGGLSLGEGGDESDAPITFYEGAIVTKMSSDKSDNAIQGSIQGFYGPAVDTTAAACQADNLLTQPLALANTSAWSTGSGGSVIGLSTDISGQTNHAAVIGNASGSPFAQINQWIKVQGGQSYTFTDYLPASSGRTIFPAFSVQTDDGNQTEFAGVLNTNNGVIVPGSWSTGNSTLSTSKVGNWWKVSMSFTAPSGSSNAHIFLDPRTSNASGARSNQSVNDDLSATHYCPGLSIAAR</sequence>
<gene>
    <name evidence="5" type="ORF">CRM94_28585</name>
</gene>
<keyword evidence="3" id="KW-0732">Signal</keyword>
<accession>A0A2A7S480</accession>